<comment type="caution">
    <text evidence="1">The sequence shown here is derived from an EMBL/GenBank/DDBJ whole genome shotgun (WGS) entry which is preliminary data.</text>
</comment>
<evidence type="ECO:0000313" key="2">
    <source>
        <dbReference type="Proteomes" id="UP001596915"/>
    </source>
</evidence>
<dbReference type="SUPFAM" id="SSF48371">
    <property type="entry name" value="ARM repeat"/>
    <property type="match status" value="1"/>
</dbReference>
<evidence type="ECO:0000313" key="1">
    <source>
        <dbReference type="EMBL" id="MFD0628050.1"/>
    </source>
</evidence>
<dbReference type="Proteomes" id="UP001596915">
    <property type="component" value="Unassembled WGS sequence"/>
</dbReference>
<gene>
    <name evidence="1" type="ORF">ACFQ2K_40890</name>
</gene>
<dbReference type="InterPro" id="IPR016024">
    <property type="entry name" value="ARM-type_fold"/>
</dbReference>
<dbReference type="Pfam" id="PF13646">
    <property type="entry name" value="HEAT_2"/>
    <property type="match status" value="1"/>
</dbReference>
<dbReference type="Gene3D" id="1.25.10.10">
    <property type="entry name" value="Leucine-rich Repeat Variant"/>
    <property type="match status" value="1"/>
</dbReference>
<dbReference type="EMBL" id="JBHTGL010000008">
    <property type="protein sequence ID" value="MFD0628050.1"/>
    <property type="molecule type" value="Genomic_DNA"/>
</dbReference>
<sequence>MAIRTLCRAGWGPAVPAVTGLLGHPHPVVRETAADGLVELGGPAVPALRKAAAHARPDRRTLYTDVLDRIRVGEDQALSAEPGPG</sequence>
<proteinExistence type="predicted"/>
<reference evidence="2" key="1">
    <citation type="journal article" date="2019" name="Int. J. Syst. Evol. Microbiol.">
        <title>The Global Catalogue of Microorganisms (GCM) 10K type strain sequencing project: providing services to taxonomists for standard genome sequencing and annotation.</title>
        <authorList>
            <consortium name="The Broad Institute Genomics Platform"/>
            <consortium name="The Broad Institute Genome Sequencing Center for Infectious Disease"/>
            <person name="Wu L."/>
            <person name="Ma J."/>
        </authorList>
    </citation>
    <scope>NUCLEOTIDE SEQUENCE [LARGE SCALE GENOMIC DNA]</scope>
    <source>
        <strain evidence="2">JCM 12607</strain>
    </source>
</reference>
<keyword evidence="2" id="KW-1185">Reference proteome</keyword>
<accession>A0ABW2X7M4</accession>
<protein>
    <submittedName>
        <fullName evidence="1">HEAT repeat domain-containing protein</fullName>
    </submittedName>
</protein>
<organism evidence="1 2">
    <name type="scientific">Streptomyces sanglieri</name>
    <dbReference type="NCBI Taxonomy" id="193460"/>
    <lineage>
        <taxon>Bacteria</taxon>
        <taxon>Bacillati</taxon>
        <taxon>Actinomycetota</taxon>
        <taxon>Actinomycetes</taxon>
        <taxon>Kitasatosporales</taxon>
        <taxon>Streptomycetaceae</taxon>
        <taxon>Streptomyces</taxon>
    </lineage>
</organism>
<name>A0ABW2X7M4_9ACTN</name>
<dbReference type="InterPro" id="IPR011989">
    <property type="entry name" value="ARM-like"/>
</dbReference>